<dbReference type="InterPro" id="IPR035433">
    <property type="entry name" value="NFU1-like"/>
</dbReference>
<dbReference type="Gene3D" id="3.30.300.130">
    <property type="entry name" value="Fe-S cluster assembly (FSCA)"/>
    <property type="match status" value="1"/>
</dbReference>
<feature type="domain" description="Scaffold protein Nfu/NifU N-terminal" evidence="3">
    <location>
        <begin position="1"/>
        <end position="69"/>
    </location>
</feature>
<dbReference type="Gene3D" id="3.30.1370.70">
    <property type="entry name" value="Scaffold protein Nfu/NifU, N-terminal domain"/>
    <property type="match status" value="1"/>
</dbReference>
<evidence type="ECO:0000259" key="3">
    <source>
        <dbReference type="SMART" id="SM00932"/>
    </source>
</evidence>
<dbReference type="SUPFAM" id="SSF110836">
    <property type="entry name" value="Hypothetical protein SAV1430"/>
    <property type="match status" value="1"/>
</dbReference>
<dbReference type="InterPro" id="IPR036498">
    <property type="entry name" value="Nfu/NifU_N_sf"/>
</dbReference>
<organism evidence="4 5">
    <name type="scientific">Haematococcus lacustris</name>
    <name type="common">Green alga</name>
    <name type="synonym">Haematococcus pluvialis</name>
    <dbReference type="NCBI Taxonomy" id="44745"/>
    <lineage>
        <taxon>Eukaryota</taxon>
        <taxon>Viridiplantae</taxon>
        <taxon>Chlorophyta</taxon>
        <taxon>core chlorophytes</taxon>
        <taxon>Chlorophyceae</taxon>
        <taxon>CS clade</taxon>
        <taxon>Chlamydomonadales</taxon>
        <taxon>Haematococcaceae</taxon>
        <taxon>Haematococcus</taxon>
    </lineage>
</organism>
<feature type="non-terminal residue" evidence="4">
    <location>
        <position position="1"/>
    </location>
</feature>
<dbReference type="PANTHER" id="PTHR11178">
    <property type="entry name" value="IRON-SULFUR CLUSTER SCAFFOLD PROTEIN NFU-RELATED"/>
    <property type="match status" value="1"/>
</dbReference>
<reference evidence="4 5" key="1">
    <citation type="submission" date="2020-02" db="EMBL/GenBank/DDBJ databases">
        <title>Draft genome sequence of Haematococcus lacustris strain NIES-144.</title>
        <authorList>
            <person name="Morimoto D."/>
            <person name="Nakagawa S."/>
            <person name="Yoshida T."/>
            <person name="Sawayama S."/>
        </authorList>
    </citation>
    <scope>NUCLEOTIDE SEQUENCE [LARGE SCALE GENOMIC DNA]</scope>
    <source>
        <strain evidence="4 5">NIES-144</strain>
    </source>
</reference>
<protein>
    <submittedName>
        <fullName evidence="4">Nfu_N domain-containing protein</fullName>
    </submittedName>
</protein>
<comment type="similarity">
    <text evidence="1">Belongs to the NifU family.</text>
</comment>
<dbReference type="PANTHER" id="PTHR11178:SF1">
    <property type="entry name" value="NFU1 IRON-SULFUR CLUSTER SCAFFOLD HOMOLOG, MITOCHONDRIAL"/>
    <property type="match status" value="1"/>
</dbReference>
<dbReference type="Proteomes" id="UP000485058">
    <property type="component" value="Unassembled WGS sequence"/>
</dbReference>
<dbReference type="InterPro" id="IPR034904">
    <property type="entry name" value="FSCA_dom_sf"/>
</dbReference>
<dbReference type="InterPro" id="IPR001075">
    <property type="entry name" value="NIF_FeS_clus_asmbl_NifU_C"/>
</dbReference>
<name>A0A699YBN6_HAELA</name>
<dbReference type="Pfam" id="PF08712">
    <property type="entry name" value="Nfu_N"/>
    <property type="match status" value="1"/>
</dbReference>
<comment type="caution">
    <text evidence="4">The sequence shown here is derived from an EMBL/GenBank/DDBJ whole genome shotgun (WGS) entry which is preliminary data.</text>
</comment>
<dbReference type="GO" id="GO:0005506">
    <property type="term" value="F:iron ion binding"/>
    <property type="evidence" value="ECO:0007669"/>
    <property type="project" value="InterPro"/>
</dbReference>
<dbReference type="AlphaFoldDB" id="A0A699YBN6"/>
<sequence>MFVPGKPVMESGSHEFSNAREGMQSPLAKRLFAIDGVTSVFLGADFITITKKARPAGRQGTIMDHFASGEPLFTDAATLARSDTAIHEDDDEVVAMIKELLETRIRPAVMEDGGDITYKSFDPDTGVVTVKMLGACSGCPSSTVTLKSGIENMLMHYIPEVKGVIE</sequence>
<dbReference type="SUPFAM" id="SSF117916">
    <property type="entry name" value="Fe-S cluster assembly (FSCA) domain-like"/>
    <property type="match status" value="1"/>
</dbReference>
<dbReference type="SMART" id="SM00932">
    <property type="entry name" value="Nfu_N"/>
    <property type="match status" value="1"/>
</dbReference>
<proteinExistence type="inferred from homology"/>
<dbReference type="GO" id="GO:0005739">
    <property type="term" value="C:mitochondrion"/>
    <property type="evidence" value="ECO:0007669"/>
    <property type="project" value="TreeGrafter"/>
</dbReference>
<dbReference type="EMBL" id="BLLF01000053">
    <property type="protein sequence ID" value="GFH06735.1"/>
    <property type="molecule type" value="Genomic_DNA"/>
</dbReference>
<feature type="non-terminal residue" evidence="4">
    <location>
        <position position="166"/>
    </location>
</feature>
<dbReference type="GO" id="GO:0051536">
    <property type="term" value="F:iron-sulfur cluster binding"/>
    <property type="evidence" value="ECO:0007669"/>
    <property type="project" value="InterPro"/>
</dbReference>
<evidence type="ECO:0000313" key="4">
    <source>
        <dbReference type="EMBL" id="GFH06735.1"/>
    </source>
</evidence>
<dbReference type="PIRSF" id="PIRSF036773">
    <property type="entry name" value="HIRIP5"/>
    <property type="match status" value="1"/>
</dbReference>
<feature type="region of interest" description="Disordered" evidence="2">
    <location>
        <begin position="1"/>
        <end position="20"/>
    </location>
</feature>
<accession>A0A699YBN6</accession>
<keyword evidence="5" id="KW-1185">Reference proteome</keyword>
<dbReference type="GO" id="GO:0016226">
    <property type="term" value="P:iron-sulfur cluster assembly"/>
    <property type="evidence" value="ECO:0007669"/>
    <property type="project" value="InterPro"/>
</dbReference>
<dbReference type="InterPro" id="IPR014824">
    <property type="entry name" value="Nfu/NifU_N"/>
</dbReference>
<evidence type="ECO:0000256" key="1">
    <source>
        <dbReference type="ARBA" id="ARBA00006420"/>
    </source>
</evidence>
<gene>
    <name evidence="4" type="ORF">HaLaN_01416</name>
</gene>
<evidence type="ECO:0000256" key="2">
    <source>
        <dbReference type="SAM" id="MobiDB-lite"/>
    </source>
</evidence>
<evidence type="ECO:0000313" key="5">
    <source>
        <dbReference type="Proteomes" id="UP000485058"/>
    </source>
</evidence>
<dbReference type="Pfam" id="PF01106">
    <property type="entry name" value="NifU"/>
    <property type="match status" value="1"/>
</dbReference>
<dbReference type="FunFam" id="3.30.300.130:FF:000001">
    <property type="entry name" value="NFU1 iron-sulfur cluster scaffold"/>
    <property type="match status" value="1"/>
</dbReference>